<name>A0A3G6J038_9CORY</name>
<dbReference type="GO" id="GO:0032259">
    <property type="term" value="P:methylation"/>
    <property type="evidence" value="ECO:0007669"/>
    <property type="project" value="UniProtKB-KW"/>
</dbReference>
<evidence type="ECO:0000313" key="2">
    <source>
        <dbReference type="Proteomes" id="UP000271587"/>
    </source>
</evidence>
<organism evidence="1 2">
    <name type="scientific">Corynebacterium gerontici</name>
    <dbReference type="NCBI Taxonomy" id="2079234"/>
    <lineage>
        <taxon>Bacteria</taxon>
        <taxon>Bacillati</taxon>
        <taxon>Actinomycetota</taxon>
        <taxon>Actinomycetes</taxon>
        <taxon>Mycobacteriales</taxon>
        <taxon>Corynebacteriaceae</taxon>
        <taxon>Corynebacterium</taxon>
    </lineage>
</organism>
<accession>A0A3G6J038</accession>
<dbReference type="SUPFAM" id="SSF53335">
    <property type="entry name" value="S-adenosyl-L-methionine-dependent methyltransferases"/>
    <property type="match status" value="1"/>
</dbReference>
<dbReference type="Gene3D" id="3.40.50.150">
    <property type="entry name" value="Vaccinia Virus protein VP39"/>
    <property type="match status" value="1"/>
</dbReference>
<dbReference type="Pfam" id="PF02353">
    <property type="entry name" value="CMAS"/>
    <property type="match status" value="1"/>
</dbReference>
<dbReference type="InterPro" id="IPR050723">
    <property type="entry name" value="CFA/CMAS"/>
</dbReference>
<dbReference type="GO" id="GO:0008825">
    <property type="term" value="F:cyclopropane-fatty-acyl-phospholipid synthase activity"/>
    <property type="evidence" value="ECO:0007669"/>
    <property type="project" value="UniProtKB-EC"/>
</dbReference>
<dbReference type="AlphaFoldDB" id="A0A3G6J038"/>
<gene>
    <name evidence="1" type="primary">cfa</name>
    <name evidence="1" type="ORF">CGERO_05435</name>
</gene>
<reference evidence="1 2" key="1">
    <citation type="submission" date="2018-11" db="EMBL/GenBank/DDBJ databases">
        <authorList>
            <person name="Kleinhagauer T."/>
            <person name="Glaeser S.P."/>
            <person name="Spergser J."/>
            <person name="Ruckert C."/>
            <person name="Kaempfer P."/>
            <person name="Busse H.-J."/>
        </authorList>
    </citation>
    <scope>NUCLEOTIDE SEQUENCE [LARGE SCALE GENOMIC DNA]</scope>
    <source>
        <strain evidence="1 2">W8</strain>
    </source>
</reference>
<keyword evidence="2" id="KW-1185">Reference proteome</keyword>
<dbReference type="PANTHER" id="PTHR43667">
    <property type="entry name" value="CYCLOPROPANE-FATTY-ACYL-PHOSPHOLIPID SYNTHASE"/>
    <property type="match status" value="1"/>
</dbReference>
<dbReference type="RefSeq" id="WP_123933963.1">
    <property type="nucleotide sequence ID" value="NZ_CP033897.1"/>
</dbReference>
<proteinExistence type="predicted"/>
<dbReference type="KEGG" id="cgk:CGERO_05435"/>
<sequence length="415" mass="45442">MSTIDEDRWPAIADVPDHARARRRARKVESEFALACEKAGLRLEGEDPDLRVFEEALFYRLADVGWLGLGESFMAGEWTSPRLAMVLERLLRAGYNPKTPVRTGVRYDGSVAPLELHRLSGGDSTNTYATLFSSGVPTMQRETLSQTARTKHTPPLSIEVTTLSDPTVVERDDLTEAQSRATQALLDVANVGTGAYVLDLPAQTPALTLAALARHATVDALASDPDVLASLEQVAQIADGALEVVPTLTPLPDPGAFRRRFDACVSVDSAESMDPRSLQHFFKVVEQALVPGGRLALQTLVAHEPSKSVAGCTELIRAYVTPAFHLHDRDDILHLMLKSQGMKATDVLHFGGHYVEGLRLERERFEGHEREAAALGFDAVYRRLWIYQLALKEALILAELADAIIIGASAHRARL</sequence>
<keyword evidence="1" id="KW-0489">Methyltransferase</keyword>
<dbReference type="EC" id="2.1.1.79" evidence="1"/>
<keyword evidence="1" id="KW-0808">Transferase</keyword>
<dbReference type="PANTHER" id="PTHR43667:SF2">
    <property type="entry name" value="FATTY ACID C-METHYL TRANSFERASE"/>
    <property type="match status" value="1"/>
</dbReference>
<dbReference type="CDD" id="cd02440">
    <property type="entry name" value="AdoMet_MTases"/>
    <property type="match status" value="1"/>
</dbReference>
<dbReference type="OrthoDB" id="9782855at2"/>
<dbReference type="InterPro" id="IPR029063">
    <property type="entry name" value="SAM-dependent_MTases_sf"/>
</dbReference>
<protein>
    <submittedName>
        <fullName evidence="1">Cyclopropane-fatty-acyl-phospholipid synthase</fullName>
        <ecNumber evidence="1">2.1.1.79</ecNumber>
    </submittedName>
</protein>
<evidence type="ECO:0000313" key="1">
    <source>
        <dbReference type="EMBL" id="AZA11395.1"/>
    </source>
</evidence>
<dbReference type="Proteomes" id="UP000271587">
    <property type="component" value="Chromosome"/>
</dbReference>
<dbReference type="EMBL" id="CP033897">
    <property type="protein sequence ID" value="AZA11395.1"/>
    <property type="molecule type" value="Genomic_DNA"/>
</dbReference>